<name>A0A9D4ZHJ1_ADICA</name>
<dbReference type="Proteomes" id="UP000886520">
    <property type="component" value="Chromosome 10"/>
</dbReference>
<evidence type="ECO:0000313" key="2">
    <source>
        <dbReference type="EMBL" id="KAI5074227.1"/>
    </source>
</evidence>
<keyword evidence="3" id="KW-1185">Reference proteome</keyword>
<dbReference type="EMBL" id="JABFUD020000010">
    <property type="protein sequence ID" value="KAI5074227.1"/>
    <property type="molecule type" value="Genomic_DNA"/>
</dbReference>
<sequence length="607" mass="66426">MFLFLLTCLVVEKIQSSKWHSISSRIKLSALEVQSFIFFLHGLETCHVFSGRIKVLLRSKWLPYERIQGPSGLRERVSVPMLGHFVELQQRRLYVSRCPVGPDNKDFFEKKNGDDYNESQRTMELTLGSTISLTKKIAIRGLKIIISVMLMLSLALVGTPSILSSRLGRRSVLGLVNKFIPGHVDVQSFTLGWTKPIRAGGISLKGIDEKVVLSILKLETRASLWSLVRGKSGLGDCCIERLRVDLQEDEQSGNLKLALAVIPVSKLSSSSHRAKASMQAATKRIPSVDITLAAAVKATGGGLKVIDGKLTVRDDIAATLGQRVFIDVLLGSYALEDDDNLRQAYEMHSGLMPVKAGMWSEGTQAEAMGFIHLKKQLVKLMQPLKVEMDLSPAVAQLYLARINPLLKEVVGPAVQDEDMPDVVLNISPQDLMLPADVFMVNLEPMKAVLARGPLAGGILSLLSSGKEDVAKGKKEVGVQTSQIKSQVSIDGSVECSRIDFLIAGKVAVATWGVMNWKDETLKMILAVPSATISNLFGLNLSEGYYLKIPVGGTLEQPHVDWRAAAVGVAQLSLRQRGGKFFKNLISLLDSEETVPEPIDVIPWLSKS</sequence>
<feature type="chain" id="PRO_5038539291" evidence="1">
    <location>
        <begin position="17"/>
        <end position="607"/>
    </location>
</feature>
<dbReference type="OrthoDB" id="514591at2759"/>
<keyword evidence="1" id="KW-0732">Signal</keyword>
<reference evidence="2" key="1">
    <citation type="submission" date="2021-01" db="EMBL/GenBank/DDBJ databases">
        <title>Adiantum capillus-veneris genome.</title>
        <authorList>
            <person name="Fang Y."/>
            <person name="Liao Q."/>
        </authorList>
    </citation>
    <scope>NUCLEOTIDE SEQUENCE</scope>
    <source>
        <strain evidence="2">H3</strain>
        <tissue evidence="2">Leaf</tissue>
    </source>
</reference>
<dbReference type="AlphaFoldDB" id="A0A9D4ZHJ1"/>
<feature type="signal peptide" evidence="1">
    <location>
        <begin position="1"/>
        <end position="16"/>
    </location>
</feature>
<organism evidence="2 3">
    <name type="scientific">Adiantum capillus-veneris</name>
    <name type="common">Maidenhair fern</name>
    <dbReference type="NCBI Taxonomy" id="13818"/>
    <lineage>
        <taxon>Eukaryota</taxon>
        <taxon>Viridiplantae</taxon>
        <taxon>Streptophyta</taxon>
        <taxon>Embryophyta</taxon>
        <taxon>Tracheophyta</taxon>
        <taxon>Polypodiopsida</taxon>
        <taxon>Polypodiidae</taxon>
        <taxon>Polypodiales</taxon>
        <taxon>Pteridineae</taxon>
        <taxon>Pteridaceae</taxon>
        <taxon>Vittarioideae</taxon>
        <taxon>Adiantum</taxon>
    </lineage>
</organism>
<protein>
    <submittedName>
        <fullName evidence="2">Uncharacterized protein</fullName>
    </submittedName>
</protein>
<comment type="caution">
    <text evidence="2">The sequence shown here is derived from an EMBL/GenBank/DDBJ whole genome shotgun (WGS) entry which is preliminary data.</text>
</comment>
<accession>A0A9D4ZHJ1</accession>
<gene>
    <name evidence="2" type="ORF">GOP47_0010188</name>
</gene>
<evidence type="ECO:0000313" key="3">
    <source>
        <dbReference type="Proteomes" id="UP000886520"/>
    </source>
</evidence>
<evidence type="ECO:0000256" key="1">
    <source>
        <dbReference type="SAM" id="SignalP"/>
    </source>
</evidence>
<proteinExistence type="predicted"/>